<feature type="transmembrane region" description="Helical" evidence="1">
    <location>
        <begin position="54"/>
        <end position="72"/>
    </location>
</feature>
<organism evidence="2 3">
    <name type="scientific">Spiroplasma tabanidicola</name>
    <dbReference type="NCBI Taxonomy" id="324079"/>
    <lineage>
        <taxon>Bacteria</taxon>
        <taxon>Bacillati</taxon>
        <taxon>Mycoplasmatota</taxon>
        <taxon>Mollicutes</taxon>
        <taxon>Entomoplasmatales</taxon>
        <taxon>Spiroplasmataceae</taxon>
        <taxon>Spiroplasma</taxon>
    </lineage>
</organism>
<dbReference type="EMBL" id="CP046276">
    <property type="protein sequence ID" value="QGS51910.1"/>
    <property type="molecule type" value="Genomic_DNA"/>
</dbReference>
<feature type="transmembrane region" description="Helical" evidence="1">
    <location>
        <begin position="117"/>
        <end position="141"/>
    </location>
</feature>
<evidence type="ECO:0000256" key="1">
    <source>
        <dbReference type="SAM" id="Phobius"/>
    </source>
</evidence>
<dbReference type="KEGG" id="stab:STABA_v1c05470"/>
<keyword evidence="1" id="KW-0812">Transmembrane</keyword>
<protein>
    <recommendedName>
        <fullName evidence="4">Transmembrane protein</fullName>
    </recommendedName>
</protein>
<proteinExistence type="predicted"/>
<feature type="transmembrane region" description="Helical" evidence="1">
    <location>
        <begin position="92"/>
        <end position="111"/>
    </location>
</feature>
<dbReference type="OrthoDB" id="389802at2"/>
<evidence type="ECO:0000313" key="2">
    <source>
        <dbReference type="EMBL" id="QGS51910.1"/>
    </source>
</evidence>
<keyword evidence="3" id="KW-1185">Reference proteome</keyword>
<keyword evidence="1" id="KW-0472">Membrane</keyword>
<dbReference type="Proteomes" id="UP000424468">
    <property type="component" value="Chromosome"/>
</dbReference>
<sequence>MKNNINPKSYTLTKYLLTISMLSFYLLCFLMVVVSIKTKQANLGEWWTNNYLKVGFILQVMGMLFGIIYFLIRYRLHKRSEYKYNKKESYFVITYLCSFILLIVFCFLLLLVMKYAIVSYFVLTFIFIIFVFILGITISVLETISRLKEQALVNKVWFENNKGKKTQHEIKEEKKAQELLEKNDNPFMEEKND</sequence>
<accession>A0A6I6C6U0</accession>
<feature type="transmembrane region" description="Helical" evidence="1">
    <location>
        <begin position="12"/>
        <end position="34"/>
    </location>
</feature>
<evidence type="ECO:0008006" key="4">
    <source>
        <dbReference type="Google" id="ProtNLM"/>
    </source>
</evidence>
<reference evidence="2 3" key="1">
    <citation type="submission" date="2019-11" db="EMBL/GenBank/DDBJ databases">
        <title>Complete genome sequence of Spiroplasma tabanidicola TAUS-1 (DSM 22603).</title>
        <authorList>
            <person name="Huang C.-T."/>
            <person name="Lin Y.-C."/>
            <person name="Kuo C.-H."/>
        </authorList>
    </citation>
    <scope>NUCLEOTIDE SEQUENCE [LARGE SCALE GENOMIC DNA]</scope>
    <source>
        <strain evidence="2 3">TAUS-1</strain>
    </source>
</reference>
<keyword evidence="1" id="KW-1133">Transmembrane helix</keyword>
<dbReference type="RefSeq" id="WP_156006344.1">
    <property type="nucleotide sequence ID" value="NZ_CP046276.1"/>
</dbReference>
<name>A0A6I6C6U0_9MOLU</name>
<gene>
    <name evidence="2" type="ORF">STABA_v1c05470</name>
</gene>
<evidence type="ECO:0000313" key="3">
    <source>
        <dbReference type="Proteomes" id="UP000424468"/>
    </source>
</evidence>
<dbReference type="AlphaFoldDB" id="A0A6I6C6U0"/>